<evidence type="ECO:0000313" key="2">
    <source>
        <dbReference type="EMBL" id="KAJ8376177.1"/>
    </source>
</evidence>
<reference evidence="2" key="1">
    <citation type="journal article" date="2023" name="Science">
        <title>Genome structures resolve the early diversification of teleost fishes.</title>
        <authorList>
            <person name="Parey E."/>
            <person name="Louis A."/>
            <person name="Montfort J."/>
            <person name="Bouchez O."/>
            <person name="Roques C."/>
            <person name="Iampietro C."/>
            <person name="Lluch J."/>
            <person name="Castinel A."/>
            <person name="Donnadieu C."/>
            <person name="Desvignes T."/>
            <person name="Floi Bucao C."/>
            <person name="Jouanno E."/>
            <person name="Wen M."/>
            <person name="Mejri S."/>
            <person name="Dirks R."/>
            <person name="Jansen H."/>
            <person name="Henkel C."/>
            <person name="Chen W.J."/>
            <person name="Zahm M."/>
            <person name="Cabau C."/>
            <person name="Klopp C."/>
            <person name="Thompson A.W."/>
            <person name="Robinson-Rechavi M."/>
            <person name="Braasch I."/>
            <person name="Lecointre G."/>
            <person name="Bobe J."/>
            <person name="Postlethwait J.H."/>
            <person name="Berthelot C."/>
            <person name="Roest Crollius H."/>
            <person name="Guiguen Y."/>
        </authorList>
    </citation>
    <scope>NUCLEOTIDE SEQUENCE</scope>
    <source>
        <strain evidence="2">WJC10195</strain>
    </source>
</reference>
<evidence type="ECO:0000313" key="3">
    <source>
        <dbReference type="Proteomes" id="UP001152622"/>
    </source>
</evidence>
<name>A0A9Q1G651_SYNKA</name>
<proteinExistence type="predicted"/>
<dbReference type="Proteomes" id="UP001152622">
    <property type="component" value="Chromosome 2"/>
</dbReference>
<gene>
    <name evidence="2" type="ORF">SKAU_G00067570</name>
</gene>
<evidence type="ECO:0000256" key="1">
    <source>
        <dbReference type="SAM" id="MobiDB-lite"/>
    </source>
</evidence>
<comment type="caution">
    <text evidence="2">The sequence shown here is derived from an EMBL/GenBank/DDBJ whole genome shotgun (WGS) entry which is preliminary data.</text>
</comment>
<protein>
    <submittedName>
        <fullName evidence="2">Uncharacterized protein</fullName>
    </submittedName>
</protein>
<organism evidence="2 3">
    <name type="scientific">Synaphobranchus kaupii</name>
    <name type="common">Kaup's arrowtooth eel</name>
    <dbReference type="NCBI Taxonomy" id="118154"/>
    <lineage>
        <taxon>Eukaryota</taxon>
        <taxon>Metazoa</taxon>
        <taxon>Chordata</taxon>
        <taxon>Craniata</taxon>
        <taxon>Vertebrata</taxon>
        <taxon>Euteleostomi</taxon>
        <taxon>Actinopterygii</taxon>
        <taxon>Neopterygii</taxon>
        <taxon>Teleostei</taxon>
        <taxon>Anguilliformes</taxon>
        <taxon>Synaphobranchidae</taxon>
        <taxon>Synaphobranchus</taxon>
    </lineage>
</organism>
<dbReference type="AlphaFoldDB" id="A0A9Q1G651"/>
<keyword evidence="3" id="KW-1185">Reference proteome</keyword>
<accession>A0A9Q1G651</accession>
<feature type="region of interest" description="Disordered" evidence="1">
    <location>
        <begin position="29"/>
        <end position="49"/>
    </location>
</feature>
<sequence length="133" mass="14857">MWRDSFKPQFIIRHYELLGLKNRGDGHSVPYGTGSNVTRKKASQALTGEGRTPELADALWRQDTAPCPTHAHVEAGRAAAAAQQTRTAAPRPHPNTMTTQVKRNLTFIRASYSQPSCTFRLPHPPWRLLCRGI</sequence>
<dbReference type="EMBL" id="JAINUF010000002">
    <property type="protein sequence ID" value="KAJ8376177.1"/>
    <property type="molecule type" value="Genomic_DNA"/>
</dbReference>